<evidence type="ECO:0000313" key="2">
    <source>
        <dbReference type="EMBL" id="AND17956.1"/>
    </source>
</evidence>
<keyword evidence="3" id="KW-1185">Reference proteome</keyword>
<sequence length="179" mass="18076">MDRGNHDGHRNTDRRSARNPAVRRVAVLGASALLAGSALSGCTPGADEAEDGTSAAPASVAPLGPVTLPEGANAAVTWTDRIGAVDSQTVNLSGQPLHITVSVACDTEDAEVTIEVVGLMTSGSSCVYSPNTMRTGTGGGTTGSMQIAVDQDAEIRVTTVPDDAHWSAAVSTGPRIIPG</sequence>
<evidence type="ECO:0000256" key="1">
    <source>
        <dbReference type="SAM" id="MobiDB-lite"/>
    </source>
</evidence>
<accession>A0A160KVG9</accession>
<gene>
    <name evidence="2" type="ORF">A6122_2848</name>
</gene>
<protein>
    <submittedName>
        <fullName evidence="2">Uncharacterized protein</fullName>
    </submittedName>
</protein>
<organism evidence="2 3">
    <name type="scientific">Rathayibacter tritici</name>
    <dbReference type="NCBI Taxonomy" id="33888"/>
    <lineage>
        <taxon>Bacteria</taxon>
        <taxon>Bacillati</taxon>
        <taxon>Actinomycetota</taxon>
        <taxon>Actinomycetes</taxon>
        <taxon>Micrococcales</taxon>
        <taxon>Microbacteriaceae</taxon>
        <taxon>Rathayibacter</taxon>
    </lineage>
</organism>
<proteinExistence type="predicted"/>
<reference evidence="2 3" key="1">
    <citation type="submission" date="2016-05" db="EMBL/GenBank/DDBJ databases">
        <title>Complete genome sequence of Rathayibacter tritici NCPPB 1953.</title>
        <authorList>
            <person name="Park J."/>
            <person name="Lee H.-H."/>
            <person name="Lee S.-W."/>
            <person name="Seo Y.-S."/>
        </authorList>
    </citation>
    <scope>NUCLEOTIDE SEQUENCE [LARGE SCALE GENOMIC DNA]</scope>
    <source>
        <strain evidence="2 3">NCPPB 1953</strain>
    </source>
</reference>
<feature type="compositionally biased region" description="Basic and acidic residues" evidence="1">
    <location>
        <begin position="1"/>
        <end position="16"/>
    </location>
</feature>
<name>A0A160KVG9_9MICO</name>
<dbReference type="Proteomes" id="UP000077071">
    <property type="component" value="Chromosome"/>
</dbReference>
<dbReference type="EMBL" id="CP015515">
    <property type="protein sequence ID" value="AND17956.1"/>
    <property type="molecule type" value="Genomic_DNA"/>
</dbReference>
<dbReference type="KEGG" id="rtn:A6122_2848"/>
<feature type="region of interest" description="Disordered" evidence="1">
    <location>
        <begin position="1"/>
        <end position="21"/>
    </location>
</feature>
<dbReference type="PATRIC" id="fig|33888.3.peg.3202"/>
<dbReference type="AlphaFoldDB" id="A0A160KVG9"/>
<evidence type="ECO:0000313" key="3">
    <source>
        <dbReference type="Proteomes" id="UP000077071"/>
    </source>
</evidence>